<protein>
    <recommendedName>
        <fullName evidence="14">alpha-1,2-Mannosidase</fullName>
        <ecNumber evidence="14">3.2.1.-</ecNumber>
    </recommendedName>
</protein>
<dbReference type="GO" id="GO:0005509">
    <property type="term" value="F:calcium ion binding"/>
    <property type="evidence" value="ECO:0007669"/>
    <property type="project" value="InterPro"/>
</dbReference>
<keyword evidence="12" id="KW-0106">Calcium</keyword>
<feature type="signal peptide" evidence="15">
    <location>
        <begin position="1"/>
        <end position="21"/>
    </location>
</feature>
<dbReference type="InterPro" id="IPR050749">
    <property type="entry name" value="Glycosyl_Hydrolase_47"/>
</dbReference>
<evidence type="ECO:0000256" key="14">
    <source>
        <dbReference type="RuleBase" id="RU361193"/>
    </source>
</evidence>
<sequence>MASWSLRRSIVALACLSGGLAASIQDPDLALPWDASTHRQNVKDIFLTSWNAYMEYAYPHDDLTPISKSWTDGRNGWGASLVDALTTLAIMGETDLLEQAVNHTATVDFTRDHSGSPVSVFETTIRYVGSLLSAYELSNKTYPVLVSQAQTLADKLAFAWSRGNTIPYGTINVNTTVPSDGTTNIAAAGSLTLEWSRLADYTGNDTYRALAENAVREIIAQAKPLPGFPAQGIDPATSEPVGAYVTWGGGSDSYLEYLIKYPRLTNTDDDIFSDSWATAVDSSINTLLRRSTVGNWTYLADQDDSGTIRHIGSHLGCFMAGNWIMGGRLLNNQTIVNLGLELNEGCWNTYTSTATGIGPEAFAFFSSDGNYTGSTPSTSQLSFYNEHGFFITTSYYYMRPEVLESNFYAWRYTGNTTYYDRAVAAYQSFETHLKTDTVAYAPINDVNTAGGGGFIDDMESFWFAEVLKYLYLTFDEPSHISLDEYVFNTEAHPYIAPAAKSSYGSGQLYPESSVPFKTNSGILPLVSAAQKIPAIQTDVKQALSTEESLRC</sequence>
<dbReference type="InterPro" id="IPR036026">
    <property type="entry name" value="Seven-hairpin_glycosidases"/>
</dbReference>
<evidence type="ECO:0000313" key="16">
    <source>
        <dbReference type="EMBL" id="PIL23452.1"/>
    </source>
</evidence>
<keyword evidence="12" id="KW-0479">Metal-binding</keyword>
<reference evidence="16 17" key="1">
    <citation type="journal article" date="2015" name="Sci. Rep.">
        <title>Chromosome-level genome map provides insights into diverse defense mechanisms in the medicinal fungus Ganoderma sinense.</title>
        <authorList>
            <person name="Zhu Y."/>
            <person name="Xu J."/>
            <person name="Sun C."/>
            <person name="Zhou S."/>
            <person name="Xu H."/>
            <person name="Nelson D.R."/>
            <person name="Qian J."/>
            <person name="Song J."/>
            <person name="Luo H."/>
            <person name="Xiang L."/>
            <person name="Li Y."/>
            <person name="Xu Z."/>
            <person name="Ji A."/>
            <person name="Wang L."/>
            <person name="Lu S."/>
            <person name="Hayward A."/>
            <person name="Sun W."/>
            <person name="Li X."/>
            <person name="Schwartz D.C."/>
            <person name="Wang Y."/>
            <person name="Chen S."/>
        </authorList>
    </citation>
    <scope>NUCLEOTIDE SEQUENCE [LARGE SCALE GENOMIC DNA]</scope>
    <source>
        <strain evidence="16 17">ZZ0214-1</strain>
    </source>
</reference>
<dbReference type="PANTHER" id="PTHR11742">
    <property type="entry name" value="MANNOSYL-OLIGOSACCHARIDE ALPHA-1,2-MANNOSIDASE-RELATED"/>
    <property type="match status" value="1"/>
</dbReference>
<dbReference type="STRING" id="1077348.A0A2G8RPL8"/>
<evidence type="ECO:0000256" key="5">
    <source>
        <dbReference type="ARBA" id="ARBA00022801"/>
    </source>
</evidence>
<keyword evidence="7" id="KW-0325">Glycoprotein</keyword>
<evidence type="ECO:0000256" key="9">
    <source>
        <dbReference type="ARBA" id="ARBA00047669"/>
    </source>
</evidence>
<dbReference type="InterPro" id="IPR001382">
    <property type="entry name" value="Glyco_hydro_47"/>
</dbReference>
<evidence type="ECO:0000256" key="12">
    <source>
        <dbReference type="PIRSR" id="PIRSR601382-2"/>
    </source>
</evidence>
<evidence type="ECO:0000256" key="11">
    <source>
        <dbReference type="PIRSR" id="PIRSR601382-1"/>
    </source>
</evidence>
<comment type="catalytic activity">
    <reaction evidence="10">
        <text>N(4)-(alpha-D-Man-(1-&gt;2)-alpha-D-Man-(1-&gt;2)-alpha-D-Man-(1-&gt;3)-[alpha-D-Man-(1-&gt;2)-alpha-D-Man-(1-&gt;3)-[alpha-D-Man-(1-&gt;2)-alpha-D-Man-(1-&gt;6)]-alpha-D-Man-(1-&gt;6)]-beta-D-Man-(1-&gt;4)-beta-D-GlcNAc-(1-&gt;4)-beta-D-GlcNAc)-L-asparaginyl-[protein] (N-glucan mannose isomer 9A1,2,3B1,2,3) + 4 H2O = N(4)-(alpha-D-Man-(1-&gt;3)-[alpha-D-Man-(1-&gt;3)-[alpha-D-Man-(1-&gt;6)]-alpha-D-Man-(1-&gt;6)]-beta-D-Man-(1-&gt;4)-beta-D-GlcNAc-(1-&gt;4)-beta-D-GlcNAc)-L-asparaginyl-[protein] (N-glucan mannose isomer 5A1,2) + 4 beta-D-mannose</text>
        <dbReference type="Rhea" id="RHEA:56008"/>
        <dbReference type="Rhea" id="RHEA-COMP:14356"/>
        <dbReference type="Rhea" id="RHEA-COMP:14367"/>
        <dbReference type="ChEBI" id="CHEBI:15377"/>
        <dbReference type="ChEBI" id="CHEBI:28563"/>
        <dbReference type="ChEBI" id="CHEBI:59087"/>
        <dbReference type="ChEBI" id="CHEBI:139493"/>
        <dbReference type="EC" id="3.2.1.113"/>
    </reaction>
</comment>
<feature type="active site" description="Proton donor" evidence="11">
    <location>
        <position position="360"/>
    </location>
</feature>
<evidence type="ECO:0000256" key="15">
    <source>
        <dbReference type="SAM" id="SignalP"/>
    </source>
</evidence>
<dbReference type="GO" id="GO:0004571">
    <property type="term" value="F:mannosyl-oligosaccharide 1,2-alpha-mannosidase activity"/>
    <property type="evidence" value="ECO:0007669"/>
    <property type="project" value="UniProtKB-EC"/>
</dbReference>
<dbReference type="SUPFAM" id="SSF48225">
    <property type="entry name" value="Seven-hairpin glycosidases"/>
    <property type="match status" value="1"/>
</dbReference>
<evidence type="ECO:0000256" key="8">
    <source>
        <dbReference type="ARBA" id="ARBA00023295"/>
    </source>
</evidence>
<gene>
    <name evidence="16" type="ORF">GSI_14763</name>
</gene>
<evidence type="ECO:0000256" key="1">
    <source>
        <dbReference type="ARBA" id="ARBA00001913"/>
    </source>
</evidence>
<comment type="caution">
    <text evidence="16">The sequence shown here is derived from an EMBL/GenBank/DDBJ whole genome shotgun (WGS) entry which is preliminary data.</text>
</comment>
<dbReference type="Gene3D" id="1.50.10.10">
    <property type="match status" value="1"/>
</dbReference>
<dbReference type="OrthoDB" id="8118055at2759"/>
<evidence type="ECO:0000256" key="7">
    <source>
        <dbReference type="ARBA" id="ARBA00023180"/>
    </source>
</evidence>
<dbReference type="EMBL" id="AYKW01000068">
    <property type="protein sequence ID" value="PIL23452.1"/>
    <property type="molecule type" value="Genomic_DNA"/>
</dbReference>
<evidence type="ECO:0000256" key="13">
    <source>
        <dbReference type="PIRSR" id="PIRSR601382-3"/>
    </source>
</evidence>
<evidence type="ECO:0000256" key="10">
    <source>
        <dbReference type="ARBA" id="ARBA00048605"/>
    </source>
</evidence>
<proteinExistence type="inferred from homology"/>
<dbReference type="GO" id="GO:0005975">
    <property type="term" value="P:carbohydrate metabolic process"/>
    <property type="evidence" value="ECO:0007669"/>
    <property type="project" value="InterPro"/>
</dbReference>
<dbReference type="InterPro" id="IPR012341">
    <property type="entry name" value="6hp_glycosidase-like_sf"/>
</dbReference>
<comment type="catalytic activity">
    <reaction evidence="9">
        <text>N(4)-(alpha-D-Man-(1-&gt;2)-alpha-D-Man-(1-&gt;2)-alpha-D-Man-(1-&gt;3)-[alpha-D-Man-(1-&gt;3)-[alpha-D-Man-(1-&gt;2)-alpha-D-Man-(1-&gt;6)]-alpha-D-Man-(1-&gt;6)]-beta-D-Man-(1-&gt;4)-beta-D-GlcNAc-(1-&gt;4)-beta-D-GlcNAc)-L-asparaginyl-[protein] (N-glucan mannose isomer 8A1,2,3B1,3) + 3 H2O = N(4)-(alpha-D-Man-(1-&gt;3)-[alpha-D-Man-(1-&gt;3)-[alpha-D-Man-(1-&gt;6)]-alpha-D-Man-(1-&gt;6)]-beta-D-Man-(1-&gt;4)-beta-D-GlcNAc-(1-&gt;4)-beta-D-GlcNAc)-L-asparaginyl-[protein] (N-glucan mannose isomer 5A1,2) + 3 beta-D-mannose</text>
        <dbReference type="Rhea" id="RHEA:56028"/>
        <dbReference type="Rhea" id="RHEA-COMP:14358"/>
        <dbReference type="Rhea" id="RHEA-COMP:14367"/>
        <dbReference type="ChEBI" id="CHEBI:15377"/>
        <dbReference type="ChEBI" id="CHEBI:28563"/>
        <dbReference type="ChEBI" id="CHEBI:59087"/>
        <dbReference type="ChEBI" id="CHEBI:60628"/>
        <dbReference type="EC" id="3.2.1.113"/>
    </reaction>
</comment>
<comment type="similarity">
    <text evidence="3 14">Belongs to the glycosyl hydrolase 47 family.</text>
</comment>
<dbReference type="Proteomes" id="UP000230002">
    <property type="component" value="Unassembled WGS sequence"/>
</dbReference>
<accession>A0A2G8RPL8</accession>
<dbReference type="EC" id="3.2.1.-" evidence="14"/>
<feature type="disulfide bond" evidence="13">
    <location>
        <begin position="317"/>
        <end position="346"/>
    </location>
</feature>
<feature type="active site" evidence="11">
    <location>
        <position position="401"/>
    </location>
</feature>
<comment type="cofactor">
    <cofactor evidence="1 12">
        <name>Ca(2+)</name>
        <dbReference type="ChEBI" id="CHEBI:29108"/>
    </cofactor>
</comment>
<evidence type="ECO:0000313" key="17">
    <source>
        <dbReference type="Proteomes" id="UP000230002"/>
    </source>
</evidence>
<evidence type="ECO:0000256" key="3">
    <source>
        <dbReference type="ARBA" id="ARBA00007658"/>
    </source>
</evidence>
<dbReference type="PANTHER" id="PTHR11742:SF101">
    <property type="entry name" value="MANNOSYL-OLIGOSACCHARIDE ALPHA-1,2-MANNOSIDASE 1B"/>
    <property type="match status" value="1"/>
</dbReference>
<keyword evidence="5 14" id="KW-0378">Hydrolase</keyword>
<organism evidence="16 17">
    <name type="scientific">Ganoderma sinense ZZ0214-1</name>
    <dbReference type="NCBI Taxonomy" id="1077348"/>
    <lineage>
        <taxon>Eukaryota</taxon>
        <taxon>Fungi</taxon>
        <taxon>Dikarya</taxon>
        <taxon>Basidiomycota</taxon>
        <taxon>Agaricomycotina</taxon>
        <taxon>Agaricomycetes</taxon>
        <taxon>Polyporales</taxon>
        <taxon>Polyporaceae</taxon>
        <taxon>Ganoderma</taxon>
    </lineage>
</organism>
<dbReference type="FunFam" id="1.50.10.10:FF:000047">
    <property type="entry name" value="Mannosyl-oligosaccharide alpha-1,2-mannosidase"/>
    <property type="match status" value="1"/>
</dbReference>
<dbReference type="GO" id="GO:0005783">
    <property type="term" value="C:endoplasmic reticulum"/>
    <property type="evidence" value="ECO:0007669"/>
    <property type="project" value="TreeGrafter"/>
</dbReference>
<evidence type="ECO:0000256" key="6">
    <source>
        <dbReference type="ARBA" id="ARBA00023157"/>
    </source>
</evidence>
<dbReference type="GO" id="GO:0016020">
    <property type="term" value="C:membrane"/>
    <property type="evidence" value="ECO:0007669"/>
    <property type="project" value="InterPro"/>
</dbReference>
<feature type="binding site" evidence="12">
    <location>
        <position position="489"/>
    </location>
    <ligand>
        <name>Ca(2+)</name>
        <dbReference type="ChEBI" id="CHEBI:29108"/>
    </ligand>
</feature>
<evidence type="ECO:0000256" key="4">
    <source>
        <dbReference type="ARBA" id="ARBA00022729"/>
    </source>
</evidence>
<dbReference type="PRINTS" id="PR00747">
    <property type="entry name" value="GLYHDRLASE47"/>
</dbReference>
<feature type="chain" id="PRO_5013822622" description="alpha-1,2-Mannosidase" evidence="15">
    <location>
        <begin position="22"/>
        <end position="551"/>
    </location>
</feature>
<dbReference type="GO" id="GO:0036503">
    <property type="term" value="P:ERAD pathway"/>
    <property type="evidence" value="ECO:0007669"/>
    <property type="project" value="UniProtKB-ARBA"/>
</dbReference>
<keyword evidence="8 14" id="KW-0326">Glycosidase</keyword>
<keyword evidence="4 15" id="KW-0732">Signal</keyword>
<dbReference type="Pfam" id="PF01532">
    <property type="entry name" value="Glyco_hydro_47"/>
    <property type="match status" value="1"/>
</dbReference>
<dbReference type="AlphaFoldDB" id="A0A2G8RPL8"/>
<keyword evidence="17" id="KW-1185">Reference proteome</keyword>
<evidence type="ECO:0000256" key="2">
    <source>
        <dbReference type="ARBA" id="ARBA00004922"/>
    </source>
</evidence>
<comment type="pathway">
    <text evidence="2">Protein modification; protein glycosylation.</text>
</comment>
<feature type="active site" evidence="11">
    <location>
        <position position="252"/>
    </location>
</feature>
<feature type="active site" description="Proton donor" evidence="11">
    <location>
        <position position="122"/>
    </location>
</feature>
<name>A0A2G8RPL8_9APHY</name>
<keyword evidence="6 13" id="KW-1015">Disulfide bond</keyword>